<keyword evidence="3" id="KW-1185">Reference proteome</keyword>
<accession>A0A371I1Z9</accession>
<name>A0A371I1Z9_MUCPR</name>
<dbReference type="InterPro" id="IPR041588">
    <property type="entry name" value="Integrase_H2C2"/>
</dbReference>
<evidence type="ECO:0000313" key="3">
    <source>
        <dbReference type="Proteomes" id="UP000257109"/>
    </source>
</evidence>
<dbReference type="Gene3D" id="1.10.340.70">
    <property type="match status" value="1"/>
</dbReference>
<dbReference type="OrthoDB" id="1933708at2759"/>
<gene>
    <name evidence="2" type="ORF">CR513_06648</name>
</gene>
<protein>
    <recommendedName>
        <fullName evidence="1">Integrase zinc-binding domain-containing protein</fullName>
    </recommendedName>
</protein>
<dbReference type="PANTHER" id="PTHR35046:SF9">
    <property type="entry name" value="RNA-DIRECTED DNA POLYMERASE"/>
    <property type="match status" value="1"/>
</dbReference>
<dbReference type="Pfam" id="PF17921">
    <property type="entry name" value="Integrase_H2C2"/>
    <property type="match status" value="1"/>
</dbReference>
<sequence length="327" mass="38282">MCLMANPEKSKEIKGNPKTSHTTLRQKVGYVVDFQRVKMDEEEVKVIQSWLTPKSIGDVEFLEQFLYVIKHKQGKTNVVADALFRRHSLLAKLETKLLGFEYIKELYIEDGYFKETYELCANVANEGFNRIDGFLFKDKRLCVPKSSIRELLMKEAHESGLMGQFEEYKTYKTFQEYFFWSHMKRDVHHIYNKCLFCKQAKAKVHSHIEKKVKQYANRANKGNYKPNLRANSFQEREPDEILTSLEEEPQTQKEDKEIIDIQALQRPMIGGRLKRLRRHCNRMAQTSSSLAFEIRPKTHKVRSSSSLCLIVLDSTIHGHCNTSFNCL</sequence>
<reference evidence="2" key="1">
    <citation type="submission" date="2018-05" db="EMBL/GenBank/DDBJ databases">
        <title>Draft genome of Mucuna pruriens seed.</title>
        <authorList>
            <person name="Nnadi N.E."/>
            <person name="Vos R."/>
            <person name="Hasami M.H."/>
            <person name="Devisetty U.K."/>
            <person name="Aguiy J.C."/>
        </authorList>
    </citation>
    <scope>NUCLEOTIDE SEQUENCE [LARGE SCALE GENOMIC DNA]</scope>
    <source>
        <strain evidence="2">JCA_2017</strain>
    </source>
</reference>
<dbReference type="Proteomes" id="UP000257109">
    <property type="component" value="Unassembled WGS sequence"/>
</dbReference>
<dbReference type="EMBL" id="QJKJ01001138">
    <property type="protein sequence ID" value="RDY09045.1"/>
    <property type="molecule type" value="Genomic_DNA"/>
</dbReference>
<feature type="domain" description="Integrase zinc-binding" evidence="1">
    <location>
        <begin position="145"/>
        <end position="202"/>
    </location>
</feature>
<dbReference type="AlphaFoldDB" id="A0A371I1Z9"/>
<comment type="caution">
    <text evidence="2">The sequence shown here is derived from an EMBL/GenBank/DDBJ whole genome shotgun (WGS) entry which is preliminary data.</text>
</comment>
<evidence type="ECO:0000259" key="1">
    <source>
        <dbReference type="Pfam" id="PF17921"/>
    </source>
</evidence>
<proteinExistence type="predicted"/>
<dbReference type="PANTHER" id="PTHR35046">
    <property type="entry name" value="ZINC KNUCKLE (CCHC-TYPE) FAMILY PROTEIN"/>
    <property type="match status" value="1"/>
</dbReference>
<evidence type="ECO:0000313" key="2">
    <source>
        <dbReference type="EMBL" id="RDY09045.1"/>
    </source>
</evidence>
<feature type="non-terminal residue" evidence="2">
    <location>
        <position position="1"/>
    </location>
</feature>
<organism evidence="2 3">
    <name type="scientific">Mucuna pruriens</name>
    <name type="common">Velvet bean</name>
    <name type="synonym">Dolichos pruriens</name>
    <dbReference type="NCBI Taxonomy" id="157652"/>
    <lineage>
        <taxon>Eukaryota</taxon>
        <taxon>Viridiplantae</taxon>
        <taxon>Streptophyta</taxon>
        <taxon>Embryophyta</taxon>
        <taxon>Tracheophyta</taxon>
        <taxon>Spermatophyta</taxon>
        <taxon>Magnoliopsida</taxon>
        <taxon>eudicotyledons</taxon>
        <taxon>Gunneridae</taxon>
        <taxon>Pentapetalae</taxon>
        <taxon>rosids</taxon>
        <taxon>fabids</taxon>
        <taxon>Fabales</taxon>
        <taxon>Fabaceae</taxon>
        <taxon>Papilionoideae</taxon>
        <taxon>50 kb inversion clade</taxon>
        <taxon>NPAAA clade</taxon>
        <taxon>indigoferoid/millettioid clade</taxon>
        <taxon>Phaseoleae</taxon>
        <taxon>Mucuna</taxon>
    </lineage>
</organism>